<dbReference type="Proteomes" id="UP001500021">
    <property type="component" value="Unassembled WGS sequence"/>
</dbReference>
<sequence>MELYWLTNEVNDHETLLRPSSEKLSTANDTIRLLMENLPQYQFKVHLAQGPSINRLLEKLPNSCAPNRIKTPERLEKFIYSLPINLYLDLHLYYKKENTFSKIPLSALNEQQQLLNLSSLFSESHENLLGVDEGRSFGAMLDEQIASLNAHNIIVRGGGNRSRALVKMLFKERINYIIDYPTMIKESLNTLSIEMDLVSLEIANMPSYITGHIACNKSEFGKEVIADINNVLRKLYKTHAFYEAHSHYIDKADIEDFNRAYKEVYQTDIPKKAPQ</sequence>
<keyword evidence="2" id="KW-1185">Reference proteome</keyword>
<evidence type="ECO:0000313" key="1">
    <source>
        <dbReference type="EMBL" id="GAA0814782.1"/>
    </source>
</evidence>
<evidence type="ECO:0000313" key="2">
    <source>
        <dbReference type="Proteomes" id="UP001500021"/>
    </source>
</evidence>
<protein>
    <recommendedName>
        <fullName evidence="3">Solute-binding protein family 3/N-terminal domain-containing protein</fullName>
    </recommendedName>
</protein>
<gene>
    <name evidence="1" type="ORF">GCM10009111_12150</name>
</gene>
<name>A0ABN1L5V9_9GAMM</name>
<dbReference type="EMBL" id="BAAAFA010000003">
    <property type="protein sequence ID" value="GAA0814782.1"/>
    <property type="molecule type" value="Genomic_DNA"/>
</dbReference>
<proteinExistence type="predicted"/>
<comment type="caution">
    <text evidence="1">The sequence shown here is derived from an EMBL/GenBank/DDBJ whole genome shotgun (WGS) entry which is preliminary data.</text>
</comment>
<organism evidence="1 2">
    <name type="scientific">Colwellia asteriadis</name>
    <dbReference type="NCBI Taxonomy" id="517723"/>
    <lineage>
        <taxon>Bacteria</taxon>
        <taxon>Pseudomonadati</taxon>
        <taxon>Pseudomonadota</taxon>
        <taxon>Gammaproteobacteria</taxon>
        <taxon>Alteromonadales</taxon>
        <taxon>Colwelliaceae</taxon>
        <taxon>Colwellia</taxon>
    </lineage>
</organism>
<reference evidence="1 2" key="1">
    <citation type="journal article" date="2019" name="Int. J. Syst. Evol. Microbiol.">
        <title>The Global Catalogue of Microorganisms (GCM) 10K type strain sequencing project: providing services to taxonomists for standard genome sequencing and annotation.</title>
        <authorList>
            <consortium name="The Broad Institute Genomics Platform"/>
            <consortium name="The Broad Institute Genome Sequencing Center for Infectious Disease"/>
            <person name="Wu L."/>
            <person name="Ma J."/>
        </authorList>
    </citation>
    <scope>NUCLEOTIDE SEQUENCE [LARGE SCALE GENOMIC DNA]</scope>
    <source>
        <strain evidence="1 2">JCM 15608</strain>
    </source>
</reference>
<accession>A0ABN1L5V9</accession>
<evidence type="ECO:0008006" key="3">
    <source>
        <dbReference type="Google" id="ProtNLM"/>
    </source>
</evidence>